<evidence type="ECO:0000256" key="3">
    <source>
        <dbReference type="SAM" id="MobiDB-lite"/>
    </source>
</evidence>
<accession>A0A2J6S1F6</accession>
<organism evidence="6 7">
    <name type="scientific">Hyaloscypha variabilis (strain UAMH 11265 / GT02V1 / F)</name>
    <name type="common">Meliniomyces variabilis</name>
    <dbReference type="NCBI Taxonomy" id="1149755"/>
    <lineage>
        <taxon>Eukaryota</taxon>
        <taxon>Fungi</taxon>
        <taxon>Dikarya</taxon>
        <taxon>Ascomycota</taxon>
        <taxon>Pezizomycotina</taxon>
        <taxon>Leotiomycetes</taxon>
        <taxon>Helotiales</taxon>
        <taxon>Hyaloscyphaceae</taxon>
        <taxon>Hyaloscypha</taxon>
        <taxon>Hyaloscypha variabilis</taxon>
    </lineage>
</organism>
<keyword evidence="4" id="KW-0472">Membrane</keyword>
<name>A0A2J6S1F6_HYAVF</name>
<keyword evidence="4" id="KW-1133">Transmembrane helix</keyword>
<dbReference type="PANTHER" id="PTHR11474">
    <property type="entry name" value="TYROSINASE FAMILY MEMBER"/>
    <property type="match status" value="1"/>
</dbReference>
<dbReference type="EMBL" id="KZ613941">
    <property type="protein sequence ID" value="PMD44600.1"/>
    <property type="molecule type" value="Genomic_DNA"/>
</dbReference>
<dbReference type="Gene3D" id="1.10.1280.10">
    <property type="entry name" value="Di-copper center containing domain from catechol oxidase"/>
    <property type="match status" value="1"/>
</dbReference>
<evidence type="ECO:0000313" key="7">
    <source>
        <dbReference type="Proteomes" id="UP000235786"/>
    </source>
</evidence>
<dbReference type="InterPro" id="IPR002227">
    <property type="entry name" value="Tyrosinase_Cu-bd"/>
</dbReference>
<feature type="domain" description="Tyrosinase copper-binding" evidence="5">
    <location>
        <begin position="266"/>
        <end position="277"/>
    </location>
</feature>
<dbReference type="AlphaFoldDB" id="A0A2J6S1F6"/>
<protein>
    <submittedName>
        <fullName evidence="6">Di-copper centre-containing protein</fullName>
    </submittedName>
</protein>
<dbReference type="GO" id="GO:0046872">
    <property type="term" value="F:metal ion binding"/>
    <property type="evidence" value="ECO:0007669"/>
    <property type="project" value="UniProtKB-KW"/>
</dbReference>
<evidence type="ECO:0000256" key="4">
    <source>
        <dbReference type="SAM" id="Phobius"/>
    </source>
</evidence>
<keyword evidence="2" id="KW-0186">Copper</keyword>
<dbReference type="STRING" id="1149755.A0A2J6S1F6"/>
<dbReference type="Proteomes" id="UP000235786">
    <property type="component" value="Unassembled WGS sequence"/>
</dbReference>
<keyword evidence="1" id="KW-0479">Metal-binding</keyword>
<dbReference type="SUPFAM" id="SSF48056">
    <property type="entry name" value="Di-copper centre-containing domain"/>
    <property type="match status" value="1"/>
</dbReference>
<proteinExistence type="predicted"/>
<keyword evidence="4" id="KW-0812">Transmembrane</keyword>
<dbReference type="PROSITE" id="PS00498">
    <property type="entry name" value="TYROSINASE_2"/>
    <property type="match status" value="1"/>
</dbReference>
<feature type="region of interest" description="Disordered" evidence="3">
    <location>
        <begin position="1"/>
        <end position="24"/>
    </location>
</feature>
<dbReference type="OrthoDB" id="6132182at2759"/>
<gene>
    <name evidence="6" type="ORF">L207DRAFT_619708</name>
</gene>
<dbReference type="PRINTS" id="PR00092">
    <property type="entry name" value="TYROSINASE"/>
</dbReference>
<dbReference type="Pfam" id="PF00264">
    <property type="entry name" value="Tyrosinase"/>
    <property type="match status" value="1"/>
</dbReference>
<dbReference type="PANTHER" id="PTHR11474:SF126">
    <property type="entry name" value="TYROSINASE-LIKE PROTEIN TYR-1-RELATED"/>
    <property type="match status" value="1"/>
</dbReference>
<feature type="transmembrane region" description="Helical" evidence="4">
    <location>
        <begin position="49"/>
        <end position="67"/>
    </location>
</feature>
<dbReference type="GO" id="GO:0016491">
    <property type="term" value="F:oxidoreductase activity"/>
    <property type="evidence" value="ECO:0007669"/>
    <property type="project" value="InterPro"/>
</dbReference>
<evidence type="ECO:0000256" key="2">
    <source>
        <dbReference type="ARBA" id="ARBA00023008"/>
    </source>
</evidence>
<keyword evidence="7" id="KW-1185">Reference proteome</keyword>
<evidence type="ECO:0000313" key="6">
    <source>
        <dbReference type="EMBL" id="PMD44600.1"/>
    </source>
</evidence>
<dbReference type="InterPro" id="IPR050316">
    <property type="entry name" value="Tyrosinase/Hemocyanin"/>
</dbReference>
<evidence type="ECO:0000259" key="5">
    <source>
        <dbReference type="PROSITE" id="PS00498"/>
    </source>
</evidence>
<reference evidence="6 7" key="1">
    <citation type="submission" date="2016-04" db="EMBL/GenBank/DDBJ databases">
        <title>A degradative enzymes factory behind the ericoid mycorrhizal symbiosis.</title>
        <authorList>
            <consortium name="DOE Joint Genome Institute"/>
            <person name="Martino E."/>
            <person name="Morin E."/>
            <person name="Grelet G."/>
            <person name="Kuo A."/>
            <person name="Kohler A."/>
            <person name="Daghino S."/>
            <person name="Barry K."/>
            <person name="Choi C."/>
            <person name="Cichocki N."/>
            <person name="Clum A."/>
            <person name="Copeland A."/>
            <person name="Hainaut M."/>
            <person name="Haridas S."/>
            <person name="Labutti K."/>
            <person name="Lindquist E."/>
            <person name="Lipzen A."/>
            <person name="Khouja H.-R."/>
            <person name="Murat C."/>
            <person name="Ohm R."/>
            <person name="Olson A."/>
            <person name="Spatafora J."/>
            <person name="Veneault-Fourrey C."/>
            <person name="Henrissat B."/>
            <person name="Grigoriev I."/>
            <person name="Martin F."/>
            <person name="Perotto S."/>
        </authorList>
    </citation>
    <scope>NUCLEOTIDE SEQUENCE [LARGE SCALE GENOMIC DNA]</scope>
    <source>
        <strain evidence="6 7">F</strain>
    </source>
</reference>
<dbReference type="InterPro" id="IPR008922">
    <property type="entry name" value="Di-copper_centre_dom_sf"/>
</dbReference>
<evidence type="ECO:0000256" key="1">
    <source>
        <dbReference type="ARBA" id="ARBA00022723"/>
    </source>
</evidence>
<sequence>MKYSLAFGDSNSSNPRYSALSGNEEEADKEVQDIEIENSRNVWKRRRSLWALFIAVVLVVGGATVLLPNSQKFRNLSTQSEWHLNDTLYDDFPRLHQLVGTFAHEAATFLSWHRGFIQIYETTLREKCGYQGHLTYWDWSLDYENPASTVVFNSYDGFGGDGDLQAPKSVGKGRCVTDGPFAGLQAKYFDDVVNNPEDKILQHCLSRGFKDGKNGFSGHKFRPEAMERLWRQKTYDKFFLYLELGPHNGIPQGIQGDFMTFTAPYDPLFFLHHTQIDRLWWLWQQAEPSSRLNAYSGRKNGTRSGFNETATLDDLLPYHGLGSDVIVCEVMNTRSKLLCYQY</sequence>